<evidence type="ECO:0000313" key="4">
    <source>
        <dbReference type="WBParaSite" id="MCOS_0000971101-mRNA-1"/>
    </source>
</evidence>
<evidence type="ECO:0000313" key="3">
    <source>
        <dbReference type="Proteomes" id="UP000267029"/>
    </source>
</evidence>
<evidence type="ECO:0000313" key="2">
    <source>
        <dbReference type="EMBL" id="VDD83709.1"/>
    </source>
</evidence>
<feature type="compositionally biased region" description="Basic and acidic residues" evidence="1">
    <location>
        <begin position="73"/>
        <end position="88"/>
    </location>
</feature>
<reference evidence="4" key="1">
    <citation type="submission" date="2017-02" db="UniProtKB">
        <authorList>
            <consortium name="WormBaseParasite"/>
        </authorList>
    </citation>
    <scope>IDENTIFICATION</scope>
</reference>
<dbReference type="Proteomes" id="UP000267029">
    <property type="component" value="Unassembled WGS sequence"/>
</dbReference>
<proteinExistence type="predicted"/>
<name>A0A0R3UPD9_MESCO</name>
<dbReference type="EMBL" id="UXSR01005812">
    <property type="protein sequence ID" value="VDD83709.1"/>
    <property type="molecule type" value="Genomic_DNA"/>
</dbReference>
<dbReference type="AlphaFoldDB" id="A0A0R3UPD9"/>
<organism evidence="4">
    <name type="scientific">Mesocestoides corti</name>
    <name type="common">Flatworm</name>
    <dbReference type="NCBI Taxonomy" id="53468"/>
    <lineage>
        <taxon>Eukaryota</taxon>
        <taxon>Metazoa</taxon>
        <taxon>Spiralia</taxon>
        <taxon>Lophotrochozoa</taxon>
        <taxon>Platyhelminthes</taxon>
        <taxon>Cestoda</taxon>
        <taxon>Eucestoda</taxon>
        <taxon>Cyclophyllidea</taxon>
        <taxon>Mesocestoididae</taxon>
        <taxon>Mesocestoides</taxon>
    </lineage>
</organism>
<accession>A0A0R3UPD9</accession>
<evidence type="ECO:0000256" key="1">
    <source>
        <dbReference type="SAM" id="MobiDB-lite"/>
    </source>
</evidence>
<sequence>MAVQLSWFHADSGGGRNAMRWIRLHHVTNSSSSLVAMWFRPTTQTPGSTGWMTLVDAIRVSRKHGARAFTNSELERQSHRRNENRNTD</sequence>
<reference evidence="2 3" key="2">
    <citation type="submission" date="2018-10" db="EMBL/GenBank/DDBJ databases">
        <authorList>
            <consortium name="Pathogen Informatics"/>
        </authorList>
    </citation>
    <scope>NUCLEOTIDE SEQUENCE [LARGE SCALE GENOMIC DNA]</scope>
</reference>
<protein>
    <submittedName>
        <fullName evidence="4">Secreted protein</fullName>
    </submittedName>
</protein>
<gene>
    <name evidence="2" type="ORF">MCOS_LOCUS9712</name>
</gene>
<keyword evidence="3" id="KW-1185">Reference proteome</keyword>
<feature type="region of interest" description="Disordered" evidence="1">
    <location>
        <begin position="66"/>
        <end position="88"/>
    </location>
</feature>
<dbReference type="WBParaSite" id="MCOS_0000971101-mRNA-1">
    <property type="protein sequence ID" value="MCOS_0000971101-mRNA-1"/>
    <property type="gene ID" value="MCOS_0000971101"/>
</dbReference>